<organism evidence="2 3">
    <name type="scientific">Rhizosphaericola mali</name>
    <dbReference type="NCBI Taxonomy" id="2545455"/>
    <lineage>
        <taxon>Bacteria</taxon>
        <taxon>Pseudomonadati</taxon>
        <taxon>Bacteroidota</taxon>
        <taxon>Chitinophagia</taxon>
        <taxon>Chitinophagales</taxon>
        <taxon>Chitinophagaceae</taxon>
        <taxon>Rhizosphaericola</taxon>
    </lineage>
</organism>
<evidence type="ECO:0000313" key="3">
    <source>
        <dbReference type="Proteomes" id="UP000292424"/>
    </source>
</evidence>
<dbReference type="EMBL" id="CP044016">
    <property type="protein sequence ID" value="QES90586.1"/>
    <property type="molecule type" value="Genomic_DNA"/>
</dbReference>
<accession>A0A5P2G427</accession>
<keyword evidence="1" id="KW-0472">Membrane</keyword>
<evidence type="ECO:0000256" key="1">
    <source>
        <dbReference type="SAM" id="Phobius"/>
    </source>
</evidence>
<evidence type="ECO:0000313" key="2">
    <source>
        <dbReference type="EMBL" id="QES90586.1"/>
    </source>
</evidence>
<dbReference type="OrthoDB" id="8536716at2"/>
<sequence>MNLLLRLLLAHFLGDFLFQPNKWVKDKCIHKEKSPFLYAHLGVHAILLLILLQGQHLLAILFILITHFIIDWLKLKFSTEKNQRRYFFYDQFAHVLILLLVTNHFVPGFITTDKLLSDHGLVIVITVLFATVVSSIIMKTLIGRWDMTQIDSPENSLKDAGLYIGILERMFIVGFILLNYWAGVGFLITIKSVYRFNDLSKAKDRKLTEYIMIGTLISFGLGIVAGLFCKYLS</sequence>
<dbReference type="RefSeq" id="WP_131331572.1">
    <property type="nucleotide sequence ID" value="NZ_CP044016.1"/>
</dbReference>
<keyword evidence="1" id="KW-0812">Transmembrane</keyword>
<reference evidence="2 3" key="1">
    <citation type="submission" date="2019-09" db="EMBL/GenBank/DDBJ databases">
        <title>Complete genome sequence of Arachidicoccus sp. B3-10 isolated from apple orchard soil.</title>
        <authorList>
            <person name="Kim H.S."/>
            <person name="Han K.-I."/>
            <person name="Suh M.K."/>
            <person name="Lee K.C."/>
            <person name="Eom M.K."/>
            <person name="Kim J.-S."/>
            <person name="Kang S.W."/>
            <person name="Sin Y."/>
            <person name="Lee J.-S."/>
        </authorList>
    </citation>
    <scope>NUCLEOTIDE SEQUENCE [LARGE SCALE GENOMIC DNA]</scope>
    <source>
        <strain evidence="2 3">B3-10</strain>
    </source>
</reference>
<feature type="transmembrane region" description="Helical" evidence="1">
    <location>
        <begin position="121"/>
        <end position="142"/>
    </location>
</feature>
<gene>
    <name evidence="2" type="ORF">E0W69_018645</name>
</gene>
<feature type="transmembrane region" description="Helical" evidence="1">
    <location>
        <begin position="210"/>
        <end position="232"/>
    </location>
</feature>
<protein>
    <submittedName>
        <fullName evidence="2">DUF3307 domain-containing protein</fullName>
    </submittedName>
</protein>
<keyword evidence="3" id="KW-1185">Reference proteome</keyword>
<feature type="transmembrane region" description="Helical" evidence="1">
    <location>
        <begin position="42"/>
        <end position="65"/>
    </location>
</feature>
<dbReference type="InterPro" id="IPR021737">
    <property type="entry name" value="Phage_phiKZ_Orf197"/>
</dbReference>
<feature type="transmembrane region" description="Helical" evidence="1">
    <location>
        <begin position="86"/>
        <end position="106"/>
    </location>
</feature>
<feature type="transmembrane region" description="Helical" evidence="1">
    <location>
        <begin position="162"/>
        <end position="190"/>
    </location>
</feature>
<name>A0A5P2G427_9BACT</name>
<dbReference type="KEGG" id="arac:E0W69_018645"/>
<dbReference type="Proteomes" id="UP000292424">
    <property type="component" value="Chromosome"/>
</dbReference>
<keyword evidence="1" id="KW-1133">Transmembrane helix</keyword>
<dbReference type="Pfam" id="PF11750">
    <property type="entry name" value="DUF3307"/>
    <property type="match status" value="1"/>
</dbReference>
<proteinExistence type="predicted"/>
<dbReference type="AlphaFoldDB" id="A0A5P2G427"/>